<keyword evidence="2" id="KW-1185">Reference proteome</keyword>
<reference evidence="1 2" key="1">
    <citation type="submission" date="2019-05" db="EMBL/GenBank/DDBJ databases">
        <title>Another draft genome of Portunus trituberculatus and its Hox gene families provides insights of decapod evolution.</title>
        <authorList>
            <person name="Jeong J.-H."/>
            <person name="Song I."/>
            <person name="Kim S."/>
            <person name="Choi T."/>
            <person name="Kim D."/>
            <person name="Ryu S."/>
            <person name="Kim W."/>
        </authorList>
    </citation>
    <scope>NUCLEOTIDE SEQUENCE [LARGE SCALE GENOMIC DNA]</scope>
    <source>
        <tissue evidence="1">Muscle</tissue>
    </source>
</reference>
<dbReference type="Proteomes" id="UP000324222">
    <property type="component" value="Unassembled WGS sequence"/>
</dbReference>
<evidence type="ECO:0000313" key="2">
    <source>
        <dbReference type="Proteomes" id="UP000324222"/>
    </source>
</evidence>
<name>A0A5B7IEP3_PORTR</name>
<accession>A0A5B7IEP3</accession>
<proteinExistence type="predicted"/>
<organism evidence="1 2">
    <name type="scientific">Portunus trituberculatus</name>
    <name type="common">Swimming crab</name>
    <name type="synonym">Neptunus trituberculatus</name>
    <dbReference type="NCBI Taxonomy" id="210409"/>
    <lineage>
        <taxon>Eukaryota</taxon>
        <taxon>Metazoa</taxon>
        <taxon>Ecdysozoa</taxon>
        <taxon>Arthropoda</taxon>
        <taxon>Crustacea</taxon>
        <taxon>Multicrustacea</taxon>
        <taxon>Malacostraca</taxon>
        <taxon>Eumalacostraca</taxon>
        <taxon>Eucarida</taxon>
        <taxon>Decapoda</taxon>
        <taxon>Pleocyemata</taxon>
        <taxon>Brachyura</taxon>
        <taxon>Eubrachyura</taxon>
        <taxon>Portunoidea</taxon>
        <taxon>Portunidae</taxon>
        <taxon>Portuninae</taxon>
        <taxon>Portunus</taxon>
    </lineage>
</organism>
<gene>
    <name evidence="1" type="ORF">E2C01_075321</name>
</gene>
<dbReference type="EMBL" id="VSRR010054858">
    <property type="protein sequence ID" value="MPC80733.1"/>
    <property type="molecule type" value="Genomic_DNA"/>
</dbReference>
<sequence length="139" mass="14971">MRHCLCGQLAGDLEEPIARPPWRTLAALAGGGGLRAVRAARHPSLRGMGVAQIFDKPVILLMTSNRRGTTQTQARPTGWNIMCGPQGLVLARWLTRPVPPRHSAIWAPLQAVLTTPLLPQPPPGALLLPPVFSSVVRTE</sequence>
<protein>
    <submittedName>
        <fullName evidence="1">Uncharacterized protein</fullName>
    </submittedName>
</protein>
<evidence type="ECO:0000313" key="1">
    <source>
        <dbReference type="EMBL" id="MPC80733.1"/>
    </source>
</evidence>
<dbReference type="AlphaFoldDB" id="A0A5B7IEP3"/>
<comment type="caution">
    <text evidence="1">The sequence shown here is derived from an EMBL/GenBank/DDBJ whole genome shotgun (WGS) entry which is preliminary data.</text>
</comment>